<keyword evidence="2" id="KW-1185">Reference proteome</keyword>
<dbReference type="Proteomes" id="UP000785679">
    <property type="component" value="Unassembled WGS sequence"/>
</dbReference>
<evidence type="ECO:0000313" key="1">
    <source>
        <dbReference type="EMBL" id="TNV80952.1"/>
    </source>
</evidence>
<proteinExistence type="predicted"/>
<gene>
    <name evidence="1" type="ORF">FGO68_gene1064</name>
</gene>
<dbReference type="AlphaFoldDB" id="A0A8J8NSU5"/>
<evidence type="ECO:0000313" key="2">
    <source>
        <dbReference type="Proteomes" id="UP000785679"/>
    </source>
</evidence>
<sequence length="98" mass="11762">MCWFPSTSLIENIEEYFILNAQSKLVIEFTSYRQYILTRNKPEFNLIIDQYKHFLASTAFNHVSMEFSFPFNHQCMDLLKVCRAEYKSFTFSSLCQEF</sequence>
<comment type="caution">
    <text evidence="1">The sequence shown here is derived from an EMBL/GenBank/DDBJ whole genome shotgun (WGS) entry which is preliminary data.</text>
</comment>
<accession>A0A8J8NSU5</accession>
<reference evidence="1" key="1">
    <citation type="submission" date="2019-06" db="EMBL/GenBank/DDBJ databases">
        <authorList>
            <person name="Zheng W."/>
        </authorList>
    </citation>
    <scope>NUCLEOTIDE SEQUENCE</scope>
    <source>
        <strain evidence="1">QDHG01</strain>
    </source>
</reference>
<name>A0A8J8NSU5_HALGN</name>
<protein>
    <submittedName>
        <fullName evidence="1">Uncharacterized protein</fullName>
    </submittedName>
</protein>
<dbReference type="EMBL" id="RRYP01006804">
    <property type="protein sequence ID" value="TNV80952.1"/>
    <property type="molecule type" value="Genomic_DNA"/>
</dbReference>
<organism evidence="1 2">
    <name type="scientific">Halteria grandinella</name>
    <dbReference type="NCBI Taxonomy" id="5974"/>
    <lineage>
        <taxon>Eukaryota</taxon>
        <taxon>Sar</taxon>
        <taxon>Alveolata</taxon>
        <taxon>Ciliophora</taxon>
        <taxon>Intramacronucleata</taxon>
        <taxon>Spirotrichea</taxon>
        <taxon>Stichotrichia</taxon>
        <taxon>Sporadotrichida</taxon>
        <taxon>Halteriidae</taxon>
        <taxon>Halteria</taxon>
    </lineage>
</organism>